<protein>
    <recommendedName>
        <fullName evidence="3">MetA-pathway of phenol degradation</fullName>
    </recommendedName>
</protein>
<dbReference type="EMBL" id="JAMGBA010000002">
    <property type="protein sequence ID" value="MCL6698900.1"/>
    <property type="molecule type" value="Genomic_DNA"/>
</dbReference>
<sequence length="361" mass="38163">MSKSIRFLGLAIFAWAGVRAISLGIVPGAKALEFDTSSARRASLLPPIEPTVLPAIQPVAMGGGAYWPGTTPAAPAPYPAYATNAGLVPYPVYVPVNAGAARSEPPQIFYVNPYPGQPRDNMVQHEVMAGPGVAPDLAFRPTVQATPSFEPPTRTRGLKQLSVTGWAMMRSHGGPDSLAGRGMLGGSEAGARLMWNFTPRIAATLRSSAPVNSKRGAEAALGVRYQPFAAWPVAVTLERRHAVKQYGRNAFAALAEGGVYGRPMPWQSTLDGYVQAGVVDFNNPDWFVDGQVAVSRPLWRNLSAGIGAWGGAQPGINRLDVGPRLSMRVGQRMRAHLDYRLNVAGNAAPGSGAVVTLAGDF</sequence>
<proteinExistence type="predicted"/>
<name>A0ABT0RV44_9SPHN</name>
<dbReference type="Proteomes" id="UP001203410">
    <property type="component" value="Unassembled WGS sequence"/>
</dbReference>
<keyword evidence="2" id="KW-1185">Reference proteome</keyword>
<evidence type="ECO:0000313" key="2">
    <source>
        <dbReference type="Proteomes" id="UP001203410"/>
    </source>
</evidence>
<comment type="caution">
    <text evidence="1">The sequence shown here is derived from an EMBL/GenBank/DDBJ whole genome shotgun (WGS) entry which is preliminary data.</text>
</comment>
<evidence type="ECO:0000313" key="1">
    <source>
        <dbReference type="EMBL" id="MCL6698900.1"/>
    </source>
</evidence>
<accession>A0ABT0RV44</accession>
<organism evidence="1 2">
    <name type="scientific">Sphingomonas caseinilyticus</name>
    <dbReference type="NCBI Taxonomy" id="2908205"/>
    <lineage>
        <taxon>Bacteria</taxon>
        <taxon>Pseudomonadati</taxon>
        <taxon>Pseudomonadota</taxon>
        <taxon>Alphaproteobacteria</taxon>
        <taxon>Sphingomonadales</taxon>
        <taxon>Sphingomonadaceae</taxon>
        <taxon>Sphingomonas</taxon>
    </lineage>
</organism>
<evidence type="ECO:0008006" key="3">
    <source>
        <dbReference type="Google" id="ProtNLM"/>
    </source>
</evidence>
<dbReference type="RefSeq" id="WP_249904284.1">
    <property type="nucleotide sequence ID" value="NZ_JAMGBA010000002.1"/>
</dbReference>
<gene>
    <name evidence="1" type="ORF">LZ496_08920</name>
</gene>
<reference evidence="1 2" key="1">
    <citation type="submission" date="2022-05" db="EMBL/GenBank/DDBJ databases">
        <authorList>
            <person name="Jo J.-H."/>
            <person name="Im W.-T."/>
        </authorList>
    </citation>
    <scope>NUCLEOTIDE SEQUENCE [LARGE SCALE GENOMIC DNA]</scope>
    <source>
        <strain evidence="1 2">NSE70-1</strain>
    </source>
</reference>